<feature type="compositionally biased region" description="Basic and acidic residues" evidence="8">
    <location>
        <begin position="138"/>
        <end position="147"/>
    </location>
</feature>
<gene>
    <name evidence="10" type="ordered locus">BARCL_1031</name>
</gene>
<dbReference type="EC" id="2.7.7.108" evidence="5"/>
<dbReference type="Pfam" id="PF18543">
    <property type="entry name" value="ID"/>
    <property type="match status" value="1"/>
</dbReference>
<dbReference type="HOGENOM" id="CLU_024177_0_0_5"/>
<dbReference type="KEGG" id="bcd:BARCL_1031"/>
<protein>
    <recommendedName>
        <fullName evidence="5">protein adenylyltransferase</fullName>
        <ecNumber evidence="5">2.7.7.108</ecNumber>
    </recommendedName>
</protein>
<dbReference type="STRING" id="696125.BARCL_1031"/>
<dbReference type="OrthoDB" id="7921411at2"/>
<keyword evidence="4" id="KW-0067">ATP-binding</keyword>
<dbReference type="PROSITE" id="PS51459">
    <property type="entry name" value="FIDO"/>
    <property type="match status" value="1"/>
</dbReference>
<reference evidence="10 11" key="2">
    <citation type="journal article" date="2011" name="PLoS Genet.">
        <title>Parallel evolution of a type IV secretion system in radiating lineages of the host-restricted bacterial pathogen Bartonella.</title>
        <authorList>
            <person name="Engel P."/>
            <person name="Salzburger W."/>
            <person name="Liesch M."/>
            <person name="Chang C.C."/>
            <person name="Maruyama S."/>
            <person name="Lanz C."/>
            <person name="Calteau A."/>
            <person name="Lajus A."/>
            <person name="Medigue C."/>
            <person name="Schuster S.C."/>
            <person name="Dehio C."/>
        </authorList>
    </citation>
    <scope>NUCLEOTIDE SEQUENCE [LARGE SCALE GENOMIC DNA]</scope>
    <source>
        <strain evidence="11">CIP 104772 / 73</strain>
    </source>
</reference>
<dbReference type="InterPro" id="IPR036597">
    <property type="entry name" value="Fido-like_dom_sf"/>
</dbReference>
<dbReference type="InterPro" id="IPR012340">
    <property type="entry name" value="NA-bd_OB-fold"/>
</dbReference>
<dbReference type="GO" id="GO:0070733">
    <property type="term" value="F:AMPylase activity"/>
    <property type="evidence" value="ECO:0007669"/>
    <property type="project" value="UniProtKB-EC"/>
</dbReference>
<dbReference type="PANTHER" id="PTHR39560:SF1">
    <property type="entry name" value="PROTEIN ADENYLYLTRANSFERASE FIC-RELATED"/>
    <property type="match status" value="1"/>
</dbReference>
<dbReference type="SUPFAM" id="SSF140931">
    <property type="entry name" value="Fic-like"/>
    <property type="match status" value="1"/>
</dbReference>
<dbReference type="InterPro" id="IPR003812">
    <property type="entry name" value="Fido"/>
</dbReference>
<evidence type="ECO:0000256" key="3">
    <source>
        <dbReference type="ARBA" id="ARBA00022741"/>
    </source>
</evidence>
<evidence type="ECO:0000256" key="4">
    <source>
        <dbReference type="ARBA" id="ARBA00022840"/>
    </source>
</evidence>
<accession>E6YIM4</accession>
<dbReference type="Gene3D" id="2.40.50.140">
    <property type="entry name" value="Nucleic acid-binding proteins"/>
    <property type="match status" value="1"/>
</dbReference>
<keyword evidence="1" id="KW-0808">Transferase</keyword>
<feature type="domain" description="Fido" evidence="9">
    <location>
        <begin position="66"/>
        <end position="234"/>
    </location>
</feature>
<dbReference type="EMBL" id="FN645454">
    <property type="protein sequence ID" value="CBI76712.1"/>
    <property type="molecule type" value="Genomic_DNA"/>
</dbReference>
<dbReference type="eggNOG" id="COG2184">
    <property type="taxonomic scope" value="Bacteria"/>
</dbReference>
<evidence type="ECO:0000256" key="5">
    <source>
        <dbReference type="ARBA" id="ARBA00034531"/>
    </source>
</evidence>
<feature type="region of interest" description="Disordered" evidence="8">
    <location>
        <begin position="138"/>
        <end position="161"/>
    </location>
</feature>
<dbReference type="Proteomes" id="UP000009101">
    <property type="component" value="Chromosome"/>
</dbReference>
<evidence type="ECO:0000256" key="6">
    <source>
        <dbReference type="ARBA" id="ARBA00047939"/>
    </source>
</evidence>
<evidence type="ECO:0000256" key="1">
    <source>
        <dbReference type="ARBA" id="ARBA00022679"/>
    </source>
</evidence>
<dbReference type="NCBIfam" id="NF033856">
    <property type="entry name" value="T4SS_effec_BID"/>
    <property type="match status" value="1"/>
</dbReference>
<dbReference type="GO" id="GO:0051302">
    <property type="term" value="P:regulation of cell division"/>
    <property type="evidence" value="ECO:0007669"/>
    <property type="project" value="TreeGrafter"/>
</dbReference>
<comment type="catalytic activity">
    <reaction evidence="7">
        <text>L-tyrosyl-[protein] + ATP = O-(5'-adenylyl)-L-tyrosyl-[protein] + diphosphate</text>
        <dbReference type="Rhea" id="RHEA:54288"/>
        <dbReference type="Rhea" id="RHEA-COMP:10136"/>
        <dbReference type="Rhea" id="RHEA-COMP:13846"/>
        <dbReference type="ChEBI" id="CHEBI:30616"/>
        <dbReference type="ChEBI" id="CHEBI:33019"/>
        <dbReference type="ChEBI" id="CHEBI:46858"/>
        <dbReference type="ChEBI" id="CHEBI:83624"/>
        <dbReference type="EC" id="2.7.7.108"/>
    </reaction>
</comment>
<dbReference type="AlphaFoldDB" id="E6YIM4"/>
<keyword evidence="2" id="KW-0548">Nucleotidyltransferase</keyword>
<dbReference type="PANTHER" id="PTHR39560">
    <property type="entry name" value="PROTEIN ADENYLYLTRANSFERASE FIC-RELATED"/>
    <property type="match status" value="1"/>
</dbReference>
<sequence length="565" mass="64023">MSIKNAADLKQAKQLLLEQSHNYTYNNGVLKNKLNIQNNEAFRKQCAHLVAKEFINAHQEPPPKNIDVSYLKKLHQRLFCNIFDWAGKTRNESIKMSDGTIASTSTSDGKKNQALVFASNEKLENCLNELNSKLVDRNNKVSVDRNNKVSSENKTQEEKKRGLSEDITTIYALLNHARPFVQGNGVTQHLFMQKLSQAEGIKIDLAAVTPKRMEIANVEAANDNLEPMKHLFEDASNPEKAHVLKETLNGIKSKNQDKTLAEALVTTPIPGQTYTGTFESRQLDAIVIKTENSLIVCNRHVIPRHKFKNLKIGDTITFKAQEDLNKVFIPGREIPDLTEDKVTEMAILSSSVQEQKKEVDHFAACVFGHREKISSVMERVYKNPNFSQQLSIQILHNPKSIAKLAGFQKFGIKSPKRKEAEENIFKLSEAIKDLADSLRISKEEVIKNHKEEQQRVGKTIPLPTEEVKLFLSMSSKERVNVLKTEGNPTLRRELASFLEQVNSRLSKDEHKMISNNDYASFAQSLDMPEKFAKQIMETVKQAKEMQNDIKLIKPPRQQKAMAIAS</sequence>
<evidence type="ECO:0000259" key="9">
    <source>
        <dbReference type="PROSITE" id="PS51459"/>
    </source>
</evidence>
<evidence type="ECO:0000313" key="10">
    <source>
        <dbReference type="EMBL" id="CBI76712.1"/>
    </source>
</evidence>
<comment type="catalytic activity">
    <reaction evidence="6">
        <text>L-threonyl-[protein] + ATP = 3-O-(5'-adenylyl)-L-threonyl-[protein] + diphosphate</text>
        <dbReference type="Rhea" id="RHEA:54292"/>
        <dbReference type="Rhea" id="RHEA-COMP:11060"/>
        <dbReference type="Rhea" id="RHEA-COMP:13847"/>
        <dbReference type="ChEBI" id="CHEBI:30013"/>
        <dbReference type="ChEBI" id="CHEBI:30616"/>
        <dbReference type="ChEBI" id="CHEBI:33019"/>
        <dbReference type="ChEBI" id="CHEBI:138113"/>
        <dbReference type="EC" id="2.7.7.108"/>
    </reaction>
</comment>
<name>E6YIM4_BARC7</name>
<proteinExistence type="predicted"/>
<keyword evidence="11" id="KW-1185">Reference proteome</keyword>
<evidence type="ECO:0000313" key="11">
    <source>
        <dbReference type="Proteomes" id="UP000009101"/>
    </source>
</evidence>
<organism evidence="10 11">
    <name type="scientific">Bartonella clarridgeiae (strain CCUG 45776 / CIP 104772 / 73)</name>
    <dbReference type="NCBI Taxonomy" id="696125"/>
    <lineage>
        <taxon>Bacteria</taxon>
        <taxon>Pseudomonadati</taxon>
        <taxon>Pseudomonadota</taxon>
        <taxon>Alphaproteobacteria</taxon>
        <taxon>Hyphomicrobiales</taxon>
        <taxon>Bartonellaceae</taxon>
        <taxon>Bartonella</taxon>
    </lineage>
</organism>
<evidence type="ECO:0000256" key="2">
    <source>
        <dbReference type="ARBA" id="ARBA00022695"/>
    </source>
</evidence>
<reference evidence="11" key="1">
    <citation type="submission" date="2009-11" db="EMBL/GenBank/DDBJ databases">
        <title>Genome sequencing of Bartonella species and comparative genomics.</title>
        <authorList>
            <person name="Engel P."/>
            <person name="Salzburger W."/>
            <person name="Marius L."/>
            <person name="Chao-Chin C."/>
            <person name="Soichi M."/>
            <person name="Christa L."/>
            <person name="Alexandra C."/>
            <person name="Aurelie L."/>
            <person name="Claudine M."/>
            <person name="Stephan S.C."/>
            <person name="Christoph D."/>
        </authorList>
    </citation>
    <scope>NUCLEOTIDE SEQUENCE [LARGE SCALE GENOMIC DNA]</scope>
    <source>
        <strain evidence="11">CIP 104772 / 73</strain>
    </source>
</reference>
<evidence type="ECO:0000256" key="7">
    <source>
        <dbReference type="ARBA" id="ARBA00048696"/>
    </source>
</evidence>
<dbReference type="Gene3D" id="1.10.3290.10">
    <property type="entry name" value="Fido-like domain"/>
    <property type="match status" value="1"/>
</dbReference>
<dbReference type="GO" id="GO:0005524">
    <property type="term" value="F:ATP binding"/>
    <property type="evidence" value="ECO:0007669"/>
    <property type="project" value="UniProtKB-KW"/>
</dbReference>
<keyword evidence="3" id="KW-0547">Nucleotide-binding</keyword>
<evidence type="ECO:0000256" key="8">
    <source>
        <dbReference type="SAM" id="MobiDB-lite"/>
    </source>
</evidence>
<dbReference type="InterPro" id="IPR040548">
    <property type="entry name" value="BepA_ID"/>
</dbReference>